<feature type="chain" id="PRO_5018010424" description="Porin" evidence="1">
    <location>
        <begin position="22"/>
        <end position="390"/>
    </location>
</feature>
<dbReference type="OrthoDB" id="846879at2"/>
<proteinExistence type="predicted"/>
<keyword evidence="3" id="KW-1185">Reference proteome</keyword>
<keyword evidence="1" id="KW-0732">Signal</keyword>
<protein>
    <recommendedName>
        <fullName evidence="4">Porin</fullName>
    </recommendedName>
</protein>
<sequence>MNCKSKLMFFLLLWLPLTAVAQQQEDTSYSIYKPIVPVSKQTLLANVDVIANMQMSFQNEFEDGTYIRSRFVMNQFRLEIKGKVHEKVYFRFRDRYTRTVVPQSIDNISRSTDLAYLRFDVDEHWKIYGGKLCADWGGYEFDANPIDIYEYSDIIEYADNFLVGAGVSYALNNKKHEFTLQLLNARTANFFELYDTIPGIQEARFPFAAVLNWRGSFFGGKFNTIWSYSIFREAEYEYMNYFALGNQYKGKKFQVEYDFKWSDEQLDRKGIVSSFTDNIGIKTARNVRYVSHWTRLDYHLSNKVNLFFVGMLDDAYWQEPQADSRTKLRQAWGYIPGVEVYPFKNLNLKVFGAFIGRKYNYTDYAKQTLGMTNHDNYRISIGIISPLVIL</sequence>
<accession>A0A3N4MFV2</accession>
<dbReference type="Proteomes" id="UP000279089">
    <property type="component" value="Unassembled WGS sequence"/>
</dbReference>
<evidence type="ECO:0000313" key="3">
    <source>
        <dbReference type="Proteomes" id="UP000279089"/>
    </source>
</evidence>
<comment type="caution">
    <text evidence="2">The sequence shown here is derived from an EMBL/GenBank/DDBJ whole genome shotgun (WGS) entry which is preliminary data.</text>
</comment>
<reference evidence="3" key="1">
    <citation type="submission" date="2018-11" db="EMBL/GenBank/DDBJ databases">
        <title>Chitinophaga lutea sp.nov., isolate from arsenic contaminated soil.</title>
        <authorList>
            <person name="Zong Y."/>
        </authorList>
    </citation>
    <scope>NUCLEOTIDE SEQUENCE [LARGE SCALE GENOMIC DNA]</scope>
    <source>
        <strain evidence="3">YLT18</strain>
    </source>
</reference>
<dbReference type="Pfam" id="PF07396">
    <property type="entry name" value="Porin_O_P"/>
    <property type="match status" value="1"/>
</dbReference>
<gene>
    <name evidence="2" type="ORF">EG028_25005</name>
</gene>
<dbReference type="RefSeq" id="WP_120519025.1">
    <property type="nucleotide sequence ID" value="NZ_QXZY01000015.1"/>
</dbReference>
<evidence type="ECO:0000313" key="2">
    <source>
        <dbReference type="EMBL" id="RPD38529.1"/>
    </source>
</evidence>
<feature type="signal peptide" evidence="1">
    <location>
        <begin position="1"/>
        <end position="21"/>
    </location>
</feature>
<dbReference type="EMBL" id="RMBX01000015">
    <property type="protein sequence ID" value="RPD38529.1"/>
    <property type="molecule type" value="Genomic_DNA"/>
</dbReference>
<dbReference type="InterPro" id="IPR010870">
    <property type="entry name" value="Porin_O/P"/>
</dbReference>
<evidence type="ECO:0008006" key="4">
    <source>
        <dbReference type="Google" id="ProtNLM"/>
    </source>
</evidence>
<evidence type="ECO:0000256" key="1">
    <source>
        <dbReference type="SAM" id="SignalP"/>
    </source>
</evidence>
<organism evidence="2 3">
    <name type="scientific">Chitinophaga barathri</name>
    <dbReference type="NCBI Taxonomy" id="1647451"/>
    <lineage>
        <taxon>Bacteria</taxon>
        <taxon>Pseudomonadati</taxon>
        <taxon>Bacteroidota</taxon>
        <taxon>Chitinophagia</taxon>
        <taxon>Chitinophagales</taxon>
        <taxon>Chitinophagaceae</taxon>
        <taxon>Chitinophaga</taxon>
    </lineage>
</organism>
<name>A0A3N4MFV2_9BACT</name>
<dbReference type="AlphaFoldDB" id="A0A3N4MFV2"/>